<feature type="domain" description="Serine aminopeptidase S33" evidence="1">
    <location>
        <begin position="54"/>
        <end position="298"/>
    </location>
</feature>
<dbReference type="EMBL" id="LT598484">
    <property type="protein sequence ID" value="SCV01465.1"/>
    <property type="molecule type" value="Genomic_DNA"/>
</dbReference>
<dbReference type="Gene3D" id="3.40.50.1820">
    <property type="entry name" value="alpha/beta hydrolase"/>
    <property type="match status" value="1"/>
</dbReference>
<keyword evidence="3" id="KW-1185">Reference proteome</keyword>
<sequence length="322" mass="36459">MFFGSRSKQDPVPFPYECTSVNLNQLKHCFNGADFTYAKYPVSSSQNDSSRPVARARVLIVHGFNEHVLLYSRLMDYLSRAGIETFIFDQRGSGTTSTGKLRGVTDEMHTFRDLDHFIEWNLQDKAEQTGLFLFGHSMGGGIVLNYGCSGKFKDQIAGIVCTGPLVTLHPHTAPMAIVSLLSPLLAKLLPRFRIDTGLDLDATTSDERYREFLSRDPLTVPLYGSLRQIYDFLERGKRLVRDKSYVSQLQTPILIFHGQDDKINDPAGSQKFFDLCTLSDKHLKLVPNARHSLCLETDPIFEEMVEKMQEWVFEHSVHSATD</sequence>
<proteinExistence type="predicted"/>
<accession>A0A1G4KB38</accession>
<evidence type="ECO:0000259" key="1">
    <source>
        <dbReference type="Pfam" id="PF12146"/>
    </source>
</evidence>
<dbReference type="AlphaFoldDB" id="A0A1G4KB38"/>
<dbReference type="InterPro" id="IPR022742">
    <property type="entry name" value="Hydrolase_4"/>
</dbReference>
<evidence type="ECO:0000313" key="3">
    <source>
        <dbReference type="Proteomes" id="UP000191144"/>
    </source>
</evidence>
<dbReference type="Proteomes" id="UP000191144">
    <property type="component" value="Chromosome G"/>
</dbReference>
<organism evidence="2 3">
    <name type="scientific">Lachancea meyersii CBS 8951</name>
    <dbReference type="NCBI Taxonomy" id="1266667"/>
    <lineage>
        <taxon>Eukaryota</taxon>
        <taxon>Fungi</taxon>
        <taxon>Dikarya</taxon>
        <taxon>Ascomycota</taxon>
        <taxon>Saccharomycotina</taxon>
        <taxon>Saccharomycetes</taxon>
        <taxon>Saccharomycetales</taxon>
        <taxon>Saccharomycetaceae</taxon>
        <taxon>Lachancea</taxon>
    </lineage>
</organism>
<protein>
    <submittedName>
        <fullName evidence="2">LAME_0G16380g1_1</fullName>
    </submittedName>
</protein>
<reference evidence="3" key="1">
    <citation type="submission" date="2016-03" db="EMBL/GenBank/DDBJ databases">
        <authorList>
            <person name="Devillers Hugo."/>
        </authorList>
    </citation>
    <scope>NUCLEOTIDE SEQUENCE [LARGE SCALE GENOMIC DNA]</scope>
</reference>
<dbReference type="PANTHER" id="PTHR11614">
    <property type="entry name" value="PHOSPHOLIPASE-RELATED"/>
    <property type="match status" value="1"/>
</dbReference>
<dbReference type="OrthoDB" id="10249433at2759"/>
<gene>
    <name evidence="2" type="ORF">LAME_0G16380G</name>
</gene>
<dbReference type="InterPro" id="IPR029058">
    <property type="entry name" value="AB_hydrolase_fold"/>
</dbReference>
<evidence type="ECO:0000313" key="2">
    <source>
        <dbReference type="EMBL" id="SCV01465.1"/>
    </source>
</evidence>
<dbReference type="SUPFAM" id="SSF53474">
    <property type="entry name" value="alpha/beta-Hydrolases"/>
    <property type="match status" value="1"/>
</dbReference>
<dbReference type="Pfam" id="PF12146">
    <property type="entry name" value="Hydrolase_4"/>
    <property type="match status" value="1"/>
</dbReference>
<dbReference type="InterPro" id="IPR051044">
    <property type="entry name" value="MAG_DAG_Lipase"/>
</dbReference>
<name>A0A1G4KB38_9SACH</name>